<evidence type="ECO:0000259" key="2">
    <source>
        <dbReference type="Pfam" id="PF24041"/>
    </source>
</evidence>
<dbReference type="InterPro" id="IPR038482">
    <property type="entry name" value="Tp34-type_sf"/>
</dbReference>
<name>A0A1N7E3M8_9EURY</name>
<dbReference type="InterPro" id="IPR055774">
    <property type="entry name" value="DUF7350"/>
</dbReference>
<dbReference type="RefSeq" id="WP_076431882.1">
    <property type="nucleotide sequence ID" value="NZ_FTNO01000005.1"/>
</dbReference>
<dbReference type="EMBL" id="FTNO01000005">
    <property type="protein sequence ID" value="SIR82636.1"/>
    <property type="molecule type" value="Genomic_DNA"/>
</dbReference>
<dbReference type="PROSITE" id="PS51318">
    <property type="entry name" value="TAT"/>
    <property type="match status" value="1"/>
</dbReference>
<dbReference type="AlphaFoldDB" id="A0A1N7E3M8"/>
<keyword evidence="4" id="KW-1185">Reference proteome</keyword>
<sequence>MNRRTFLRTGTALAGGTALTGCLESLGFRTQSAWRDPPIVENRPDAVYYPAYIEGMEMYGMAKDGDFRFALMYSYPHRFWNVTGQSSNKVLVQSDDSLHLMLSLWDAKTNTVVPADMQVTITKDGETVDDRAPWPMLSQTMGFHYGDNVTLDGNGSYTATVAVGSIGARRTGDFASRLEGGTSTTIDFDFDTEQIYDVEYREIGEKQGSRDAIEPMMENVPAGRAPDPQELPGTVVGTKSSGDADFVATVVEPSNRFTDGDKSYLAVSPRTPYNRIVLPRMSLSMELLRNDQTISTGSLSSALDPELDNHYGTAVEDIQSGDTLRLTVDSPPQIARHDGYETAFMEMPPMEFSV</sequence>
<reference evidence="4" key="1">
    <citation type="submission" date="2017-01" db="EMBL/GenBank/DDBJ databases">
        <authorList>
            <person name="Varghese N."/>
            <person name="Submissions S."/>
        </authorList>
    </citation>
    <scope>NUCLEOTIDE SEQUENCE [LARGE SCALE GENOMIC DNA]</scope>
    <source>
        <strain evidence="4">CGMCC 1.7737</strain>
    </source>
</reference>
<dbReference type="OrthoDB" id="156174at2157"/>
<evidence type="ECO:0000313" key="4">
    <source>
        <dbReference type="Proteomes" id="UP000186914"/>
    </source>
</evidence>
<dbReference type="InterPro" id="IPR006311">
    <property type="entry name" value="TAT_signal"/>
</dbReference>
<dbReference type="PROSITE" id="PS51257">
    <property type="entry name" value="PROKAR_LIPOPROTEIN"/>
    <property type="match status" value="1"/>
</dbReference>
<dbReference type="Pfam" id="PF10634">
    <property type="entry name" value="Iron_transport"/>
    <property type="match status" value="1"/>
</dbReference>
<accession>A0A1N7E3M8</accession>
<gene>
    <name evidence="3" type="ORF">SAMN05421858_3988</name>
</gene>
<proteinExistence type="predicted"/>
<organism evidence="3 4">
    <name type="scientific">Haladaptatus litoreus</name>
    <dbReference type="NCBI Taxonomy" id="553468"/>
    <lineage>
        <taxon>Archaea</taxon>
        <taxon>Methanobacteriati</taxon>
        <taxon>Methanobacteriota</taxon>
        <taxon>Stenosarchaea group</taxon>
        <taxon>Halobacteria</taxon>
        <taxon>Halobacteriales</taxon>
        <taxon>Haladaptataceae</taxon>
        <taxon>Haladaptatus</taxon>
    </lineage>
</organism>
<keyword evidence="1" id="KW-0732">Signal</keyword>
<evidence type="ECO:0000256" key="1">
    <source>
        <dbReference type="ARBA" id="ARBA00022729"/>
    </source>
</evidence>
<evidence type="ECO:0000313" key="3">
    <source>
        <dbReference type="EMBL" id="SIR82636.1"/>
    </source>
</evidence>
<protein>
    <submittedName>
        <fullName evidence="3">Fe2+ transport protein</fullName>
    </submittedName>
</protein>
<dbReference type="Gene3D" id="2.60.40.2480">
    <property type="entry name" value="Periplasmic metal-binding protein Tp34-type"/>
    <property type="match status" value="1"/>
</dbReference>
<feature type="domain" description="DUF7350" evidence="2">
    <location>
        <begin position="230"/>
        <end position="352"/>
    </location>
</feature>
<dbReference type="Pfam" id="PF24041">
    <property type="entry name" value="DUF7350"/>
    <property type="match status" value="1"/>
</dbReference>
<dbReference type="Proteomes" id="UP000186914">
    <property type="component" value="Unassembled WGS sequence"/>
</dbReference>
<dbReference type="InterPro" id="IPR018470">
    <property type="entry name" value="Metal-bd_Tp34-typ"/>
</dbReference>